<evidence type="ECO:0008006" key="3">
    <source>
        <dbReference type="Google" id="ProtNLM"/>
    </source>
</evidence>
<gene>
    <name evidence="1" type="ORF">DSM5745_08528</name>
</gene>
<name>A0A3D8R479_9EURO</name>
<dbReference type="EMBL" id="PVWQ01000011">
    <property type="protein sequence ID" value="RDW68768.1"/>
    <property type="molecule type" value="Genomic_DNA"/>
</dbReference>
<reference evidence="1 2" key="1">
    <citation type="journal article" date="2018" name="IMA Fungus">
        <title>IMA Genome-F 9: Draft genome sequence of Annulohypoxylon stygium, Aspergillus mulundensis, Berkeleyomyces basicola (syn. Thielaviopsis basicola), Ceratocystis smalleyi, two Cercospora beticola strains, Coleophoma cylindrospora, Fusarium fracticaudum, Phialophora cf. hyalina, and Morchella septimelata.</title>
        <authorList>
            <person name="Wingfield B.D."/>
            <person name="Bills G.F."/>
            <person name="Dong Y."/>
            <person name="Huang W."/>
            <person name="Nel W.J."/>
            <person name="Swalarsk-Parry B.S."/>
            <person name="Vaghefi N."/>
            <person name="Wilken P.M."/>
            <person name="An Z."/>
            <person name="de Beer Z.W."/>
            <person name="De Vos L."/>
            <person name="Chen L."/>
            <person name="Duong T.A."/>
            <person name="Gao Y."/>
            <person name="Hammerbacher A."/>
            <person name="Kikkert J.R."/>
            <person name="Li Y."/>
            <person name="Li H."/>
            <person name="Li K."/>
            <person name="Li Q."/>
            <person name="Liu X."/>
            <person name="Ma X."/>
            <person name="Naidoo K."/>
            <person name="Pethybridge S.J."/>
            <person name="Sun J."/>
            <person name="Steenkamp E.T."/>
            <person name="van der Nest M.A."/>
            <person name="van Wyk S."/>
            <person name="Wingfield M.J."/>
            <person name="Xiong C."/>
            <person name="Yue Q."/>
            <person name="Zhang X."/>
        </authorList>
    </citation>
    <scope>NUCLEOTIDE SEQUENCE [LARGE SCALE GENOMIC DNA]</scope>
    <source>
        <strain evidence="1 2">DSM 5745</strain>
    </source>
</reference>
<dbReference type="Proteomes" id="UP000256690">
    <property type="component" value="Unassembled WGS sequence"/>
</dbReference>
<proteinExistence type="predicted"/>
<dbReference type="RefSeq" id="XP_026600557.1">
    <property type="nucleotide sequence ID" value="XM_026750544.1"/>
</dbReference>
<dbReference type="GeneID" id="38118898"/>
<dbReference type="STRING" id="1810919.A0A3D8R479"/>
<accession>A0A3D8R479</accession>
<dbReference type="AlphaFoldDB" id="A0A3D8R479"/>
<evidence type="ECO:0000313" key="1">
    <source>
        <dbReference type="EMBL" id="RDW68768.1"/>
    </source>
</evidence>
<dbReference type="OrthoDB" id="5280464at2759"/>
<evidence type="ECO:0000313" key="2">
    <source>
        <dbReference type="Proteomes" id="UP000256690"/>
    </source>
</evidence>
<sequence>MASLITLPPECLIAILKSCDTPSEALTFASSCKHLQEVFDENRLSILGNIAQRQTPAFEDALMTIRATRIVLEHFNHGELPPNPFPLDTLTLKARRPTAEDLRDLRQWQHLVKCIEDIVLNKFEWGRECDATIRHDPATWSIWQENFHRAIYRFFLMGAVLCGAYQDPLSPAGKHGSPPSSFNYYGDRMEDASHFGPLLRPWEMAHFLKYPVFNFEAHHKHEPIYGPLAELMKNQTELRARDLAQDPADVLLKEMVDCLAFSVALLNPTFEDALWRLQPLDYEAGQDFSHITVIPLGHFYPEIIQMPNNSRDAHNTLLLHGPVEHEDSIAGAPAWHESAPYMRSILYTMHSYSEQPNHWAEGPGSELYPTPPPPIQIFQYMLRKYLGCRFAGEAFDDDLDREDVSYIHLKTNPFVSEVFLHRWPDAGDLDVKGLFANDTADYEDHIVHNHEVVVLAWEY</sequence>
<keyword evidence="2" id="KW-1185">Reference proteome</keyword>
<organism evidence="1 2">
    <name type="scientific">Aspergillus mulundensis</name>
    <dbReference type="NCBI Taxonomy" id="1810919"/>
    <lineage>
        <taxon>Eukaryota</taxon>
        <taxon>Fungi</taxon>
        <taxon>Dikarya</taxon>
        <taxon>Ascomycota</taxon>
        <taxon>Pezizomycotina</taxon>
        <taxon>Eurotiomycetes</taxon>
        <taxon>Eurotiomycetidae</taxon>
        <taxon>Eurotiales</taxon>
        <taxon>Aspergillaceae</taxon>
        <taxon>Aspergillus</taxon>
        <taxon>Aspergillus subgen. Nidulantes</taxon>
    </lineage>
</organism>
<comment type="caution">
    <text evidence="1">The sequence shown here is derived from an EMBL/GenBank/DDBJ whole genome shotgun (WGS) entry which is preliminary data.</text>
</comment>
<protein>
    <recommendedName>
        <fullName evidence="3">F-box domain-containing protein</fullName>
    </recommendedName>
</protein>